<keyword evidence="2" id="KW-1185">Reference proteome</keyword>
<sequence length="107" mass="12200">MQTTETEKLEVRDGLFGVGEGKINIRVDVDLPFRRELCLFEKLIIRKAAVFNMNILILSATAFIPVNEKIERWRRSKWGWGEKIEMVIGEMEVGGENDVYGVEVGGN</sequence>
<evidence type="ECO:0000313" key="1">
    <source>
        <dbReference type="EMBL" id="CAI9718001.1"/>
    </source>
</evidence>
<dbReference type="Proteomes" id="UP001162480">
    <property type="component" value="Chromosome 2"/>
</dbReference>
<evidence type="ECO:0000313" key="2">
    <source>
        <dbReference type="Proteomes" id="UP001162480"/>
    </source>
</evidence>
<dbReference type="AlphaFoldDB" id="A0AA36AM81"/>
<gene>
    <name evidence="1" type="ORF">OCTVUL_1B007986</name>
</gene>
<accession>A0AA36AM81</accession>
<name>A0AA36AM81_OCTVU</name>
<reference evidence="1" key="1">
    <citation type="submission" date="2023-08" db="EMBL/GenBank/DDBJ databases">
        <authorList>
            <person name="Alioto T."/>
            <person name="Alioto T."/>
            <person name="Gomez Garrido J."/>
        </authorList>
    </citation>
    <scope>NUCLEOTIDE SEQUENCE</scope>
</reference>
<organism evidence="1 2">
    <name type="scientific">Octopus vulgaris</name>
    <name type="common">Common octopus</name>
    <dbReference type="NCBI Taxonomy" id="6645"/>
    <lineage>
        <taxon>Eukaryota</taxon>
        <taxon>Metazoa</taxon>
        <taxon>Spiralia</taxon>
        <taxon>Lophotrochozoa</taxon>
        <taxon>Mollusca</taxon>
        <taxon>Cephalopoda</taxon>
        <taxon>Coleoidea</taxon>
        <taxon>Octopodiformes</taxon>
        <taxon>Octopoda</taxon>
        <taxon>Incirrata</taxon>
        <taxon>Octopodidae</taxon>
        <taxon>Octopus</taxon>
    </lineage>
</organism>
<dbReference type="EMBL" id="OX597815">
    <property type="protein sequence ID" value="CAI9718001.1"/>
    <property type="molecule type" value="Genomic_DNA"/>
</dbReference>
<proteinExistence type="predicted"/>
<protein>
    <submittedName>
        <fullName evidence="1">Uncharacterized protein</fullName>
    </submittedName>
</protein>